<feature type="signal peptide" evidence="1">
    <location>
        <begin position="1"/>
        <end position="17"/>
    </location>
</feature>
<dbReference type="HOGENOM" id="CLU_983748_0_0_1"/>
<dbReference type="InterPro" id="IPR013766">
    <property type="entry name" value="Thioredoxin_domain"/>
</dbReference>
<feature type="chain" id="PRO_5004878457" description="Thioredoxin domain-containing protein" evidence="1">
    <location>
        <begin position="18"/>
        <end position="283"/>
    </location>
</feature>
<dbReference type="GO" id="GO:0006457">
    <property type="term" value="P:protein folding"/>
    <property type="evidence" value="ECO:0007669"/>
    <property type="project" value="TreeGrafter"/>
</dbReference>
<gene>
    <name evidence="3" type="ORF">KUCA_T00003038001</name>
</gene>
<dbReference type="RefSeq" id="XP_022459057.1">
    <property type="nucleotide sequence ID" value="XM_022603342.1"/>
</dbReference>
<name>W6MKX6_9ASCO</name>
<evidence type="ECO:0000313" key="3">
    <source>
        <dbReference type="EMBL" id="CDK27061.1"/>
    </source>
</evidence>
<evidence type="ECO:0000256" key="1">
    <source>
        <dbReference type="SAM" id="SignalP"/>
    </source>
</evidence>
<keyword evidence="4" id="KW-1185">Reference proteome</keyword>
<dbReference type="GO" id="GO:0003756">
    <property type="term" value="F:protein disulfide isomerase activity"/>
    <property type="evidence" value="ECO:0007669"/>
    <property type="project" value="TreeGrafter"/>
</dbReference>
<dbReference type="Pfam" id="PF00085">
    <property type="entry name" value="Thioredoxin"/>
    <property type="match status" value="1"/>
</dbReference>
<sequence length="283" mass="32074">MFGFFLLLFLRVSLGFAIELSDSDFDLLAFGQNKYSLVNFYSKSCAHCYHLAFHYDPLETLFNNTDVQIIKIDGITNKAVRARYGINTFPKVILFDSNGQIVAQFQSERTTDNLVTFVRTNTGVEPNYPDSSVVRLAGTDDFEKTINSGKEVVMAFVYPWTQKWDNIHHSFYENLAHHYNVEMADSSVVFCVVDAANPENAETVSLLQVDRYPTVFKFPGASSASAEVRKIDHNIDQDDVVGLLRGEIGQTLSLVKLRELKDQLQAEDSFHDDEATGWFHEDL</sequence>
<dbReference type="AlphaFoldDB" id="W6MKX6"/>
<dbReference type="Gene3D" id="3.40.30.10">
    <property type="entry name" value="Glutaredoxin"/>
    <property type="match status" value="2"/>
</dbReference>
<dbReference type="EMBL" id="HG793127">
    <property type="protein sequence ID" value="CDK27061.1"/>
    <property type="molecule type" value="Genomic_DNA"/>
</dbReference>
<organism evidence="3 4">
    <name type="scientific">Kuraishia capsulata CBS 1993</name>
    <dbReference type="NCBI Taxonomy" id="1382522"/>
    <lineage>
        <taxon>Eukaryota</taxon>
        <taxon>Fungi</taxon>
        <taxon>Dikarya</taxon>
        <taxon>Ascomycota</taxon>
        <taxon>Saccharomycotina</taxon>
        <taxon>Pichiomycetes</taxon>
        <taxon>Pichiales</taxon>
        <taxon>Pichiaceae</taxon>
        <taxon>Kuraishia</taxon>
    </lineage>
</organism>
<feature type="domain" description="Thioredoxin" evidence="2">
    <location>
        <begin position="7"/>
        <end position="123"/>
    </location>
</feature>
<evidence type="ECO:0000313" key="4">
    <source>
        <dbReference type="Proteomes" id="UP000019384"/>
    </source>
</evidence>
<reference evidence="3" key="1">
    <citation type="submission" date="2013-12" db="EMBL/GenBank/DDBJ databases">
        <authorList>
            <person name="Genoscope - CEA"/>
        </authorList>
    </citation>
    <scope>NUCLEOTIDE SEQUENCE</scope>
    <source>
        <strain evidence="3">CBS 1993</strain>
    </source>
</reference>
<dbReference type="GeneID" id="34520445"/>
<dbReference type="GO" id="GO:0005783">
    <property type="term" value="C:endoplasmic reticulum"/>
    <property type="evidence" value="ECO:0007669"/>
    <property type="project" value="TreeGrafter"/>
</dbReference>
<dbReference type="OrthoDB" id="10264505at2759"/>
<protein>
    <recommendedName>
        <fullName evidence="2">Thioredoxin domain-containing protein</fullName>
    </recommendedName>
</protein>
<dbReference type="Proteomes" id="UP000019384">
    <property type="component" value="Unassembled WGS sequence"/>
</dbReference>
<dbReference type="SUPFAM" id="SSF52833">
    <property type="entry name" value="Thioredoxin-like"/>
    <property type="match status" value="2"/>
</dbReference>
<dbReference type="PROSITE" id="PS51352">
    <property type="entry name" value="THIOREDOXIN_2"/>
    <property type="match status" value="1"/>
</dbReference>
<dbReference type="PANTHER" id="PTHR45672">
    <property type="entry name" value="PROTEIN DISULFIDE-ISOMERASE C17H9.14C-RELATED"/>
    <property type="match status" value="1"/>
</dbReference>
<evidence type="ECO:0000259" key="2">
    <source>
        <dbReference type="PROSITE" id="PS51352"/>
    </source>
</evidence>
<reference evidence="3" key="2">
    <citation type="submission" date="2014-02" db="EMBL/GenBank/DDBJ databases">
        <title>Complete DNA sequence of /Kuraishia capsulata/ illustrates novel genomic features among budding yeasts (/Saccharomycotina/).</title>
        <authorList>
            <person name="Morales L."/>
            <person name="Noel B."/>
            <person name="Porcel B."/>
            <person name="Marcet-Houben M."/>
            <person name="Hullo M-F."/>
            <person name="Sacerdot C."/>
            <person name="Tekaia F."/>
            <person name="Leh-Louis V."/>
            <person name="Despons L."/>
            <person name="Khanna V."/>
            <person name="Aury J-M."/>
            <person name="Barbe V."/>
            <person name="Couloux A."/>
            <person name="Labadie K."/>
            <person name="Pelletier E."/>
            <person name="Souciet J-L."/>
            <person name="Boekhout T."/>
            <person name="Gabaldon T."/>
            <person name="Wincker P."/>
            <person name="Dujon B."/>
        </authorList>
    </citation>
    <scope>NUCLEOTIDE SEQUENCE</scope>
    <source>
        <strain evidence="3">CBS 1993</strain>
    </source>
</reference>
<dbReference type="InterPro" id="IPR036249">
    <property type="entry name" value="Thioredoxin-like_sf"/>
</dbReference>
<keyword evidence="1" id="KW-0732">Signal</keyword>
<dbReference type="InterPro" id="IPR051063">
    <property type="entry name" value="PDI"/>
</dbReference>
<proteinExistence type="predicted"/>
<dbReference type="STRING" id="1382522.W6MKX6"/>
<accession>W6MKX6</accession>